<feature type="domain" description="Fungal-type protein kinase" evidence="2">
    <location>
        <begin position="257"/>
        <end position="551"/>
    </location>
</feature>
<organism evidence="3 4">
    <name type="scientific">[Emmonsia] crescens</name>
    <dbReference type="NCBI Taxonomy" id="73230"/>
    <lineage>
        <taxon>Eukaryota</taxon>
        <taxon>Fungi</taxon>
        <taxon>Dikarya</taxon>
        <taxon>Ascomycota</taxon>
        <taxon>Pezizomycotina</taxon>
        <taxon>Eurotiomycetes</taxon>
        <taxon>Eurotiomycetidae</taxon>
        <taxon>Onygenales</taxon>
        <taxon>Ajellomycetaceae</taxon>
        <taxon>Emergomyces</taxon>
    </lineage>
</organism>
<name>A0A2B7ZPG4_9EURO</name>
<comment type="caution">
    <text evidence="3">The sequence shown here is derived from an EMBL/GenBank/DDBJ whole genome shotgun (WGS) entry which is preliminary data.</text>
</comment>
<sequence>MAELSHDEIAIIEKHPLTDSLDTVHGLLQKAEQVYESRLISYDRSADSLDQSLYQKAISRLLSAVQGGDAAFNLRSRITDKNIDSDLAELKFKHLRPDHFNYSYYRLLVQLVIQKAADIDIWKAVFNLLDTVSPATPPPRPVSSIQQTPWLRNTSSFANSTEYRRHVDVVLKEELGELYVDIPGFLDAYFKDIPHLDVVARADWPEHAVEKDVLRWLAKVIGELVQMAKAQEPTPKIDWRPLAQPNQPLQGSITGRKLDIGFVDNVNATVDSTCHWQQILVPGELKNDLKYDSPSRAWLDLGRYAREVLAAQNSHCYVLGFTLCRPFLQLWNFDRLCGIASEKFDINKDGLQLVSVVLRFLLMNQEQLGFDPTIITAGTKQYIVIEKDGVGERLIINEIVEQARCIAGRATTCWKIHREADESRMPLVVKDSWQYPEHTEEGELLHKAMESEVKNIARYYQHETVCINGKDDDVLAIRKGLMLPPPPSKRNQSSSPTKPMVDYPPLNRVHHRVIVQDYGKPIYQSNSRAALLAGLAGCIEGYMSLHDKAGLI</sequence>
<evidence type="ECO:0000256" key="1">
    <source>
        <dbReference type="SAM" id="MobiDB-lite"/>
    </source>
</evidence>
<gene>
    <name evidence="3" type="ORF">GX50_02465</name>
</gene>
<dbReference type="Pfam" id="PF17667">
    <property type="entry name" value="Pkinase_fungal"/>
    <property type="match status" value="1"/>
</dbReference>
<dbReference type="EMBL" id="PDND01000035">
    <property type="protein sequence ID" value="PGH34677.1"/>
    <property type="molecule type" value="Genomic_DNA"/>
</dbReference>
<dbReference type="PANTHER" id="PTHR38248">
    <property type="entry name" value="FUNK1 6"/>
    <property type="match status" value="1"/>
</dbReference>
<reference evidence="3 4" key="1">
    <citation type="submission" date="2017-10" db="EMBL/GenBank/DDBJ databases">
        <title>Comparative genomics in systemic dimorphic fungi from Ajellomycetaceae.</title>
        <authorList>
            <person name="Munoz J.F."/>
            <person name="Mcewen J.G."/>
            <person name="Clay O.K."/>
            <person name="Cuomo C.A."/>
        </authorList>
    </citation>
    <scope>NUCLEOTIDE SEQUENCE [LARGE SCALE GENOMIC DNA]</scope>
    <source>
        <strain evidence="3 4">UAMH4076</strain>
    </source>
</reference>
<dbReference type="STRING" id="73230.A0A2B7ZPG4"/>
<proteinExistence type="predicted"/>
<dbReference type="VEuPathDB" id="FungiDB:EMCG_01336"/>
<dbReference type="Proteomes" id="UP000226031">
    <property type="component" value="Unassembled WGS sequence"/>
</dbReference>
<evidence type="ECO:0000259" key="2">
    <source>
        <dbReference type="Pfam" id="PF17667"/>
    </source>
</evidence>
<feature type="region of interest" description="Disordered" evidence="1">
    <location>
        <begin position="481"/>
        <end position="503"/>
    </location>
</feature>
<evidence type="ECO:0000313" key="3">
    <source>
        <dbReference type="EMBL" id="PGH34677.1"/>
    </source>
</evidence>
<dbReference type="PANTHER" id="PTHR38248:SF2">
    <property type="entry name" value="FUNK1 11"/>
    <property type="match status" value="1"/>
</dbReference>
<dbReference type="InterPro" id="IPR040976">
    <property type="entry name" value="Pkinase_fungal"/>
</dbReference>
<dbReference type="AlphaFoldDB" id="A0A2B7ZPG4"/>
<accession>A0A2B7ZPG4</accession>
<evidence type="ECO:0000313" key="4">
    <source>
        <dbReference type="Proteomes" id="UP000226031"/>
    </source>
</evidence>
<protein>
    <recommendedName>
        <fullName evidence="2">Fungal-type protein kinase domain-containing protein</fullName>
    </recommendedName>
</protein>
<keyword evidence="4" id="KW-1185">Reference proteome</keyword>